<proteinExistence type="predicted"/>
<evidence type="ECO:0000313" key="2">
    <source>
        <dbReference type="EMBL" id="PFX15980.1"/>
    </source>
</evidence>
<feature type="region of interest" description="Disordered" evidence="1">
    <location>
        <begin position="1"/>
        <end position="36"/>
    </location>
</feature>
<gene>
    <name evidence="2" type="ORF">AWC38_SpisGene19774</name>
</gene>
<dbReference type="AlphaFoldDB" id="A0A2B4RHM6"/>
<comment type="caution">
    <text evidence="2">The sequence shown here is derived from an EMBL/GenBank/DDBJ whole genome shotgun (WGS) entry which is preliminary data.</text>
</comment>
<name>A0A2B4RHM6_STYPI</name>
<evidence type="ECO:0000313" key="3">
    <source>
        <dbReference type="Proteomes" id="UP000225706"/>
    </source>
</evidence>
<dbReference type="OrthoDB" id="192611at2759"/>
<sequence>MKDQDGKSSCLHSRYPSHSPEDGDQAESATSANPYELILDYDGDDLDEFQRDGTGIVSGKSPEEYRGEPMTEAVPAPDVELNILHHRLKDSASLAEKRKIALEIEELIEVEYEFLF</sequence>
<protein>
    <submittedName>
        <fullName evidence="2">Uncharacterized protein</fullName>
    </submittedName>
</protein>
<organism evidence="2 3">
    <name type="scientific">Stylophora pistillata</name>
    <name type="common">Smooth cauliflower coral</name>
    <dbReference type="NCBI Taxonomy" id="50429"/>
    <lineage>
        <taxon>Eukaryota</taxon>
        <taxon>Metazoa</taxon>
        <taxon>Cnidaria</taxon>
        <taxon>Anthozoa</taxon>
        <taxon>Hexacorallia</taxon>
        <taxon>Scleractinia</taxon>
        <taxon>Astrocoeniina</taxon>
        <taxon>Pocilloporidae</taxon>
        <taxon>Stylophora</taxon>
    </lineage>
</organism>
<dbReference type="Proteomes" id="UP000225706">
    <property type="component" value="Unassembled WGS sequence"/>
</dbReference>
<evidence type="ECO:0000256" key="1">
    <source>
        <dbReference type="SAM" id="MobiDB-lite"/>
    </source>
</evidence>
<keyword evidence="3" id="KW-1185">Reference proteome</keyword>
<accession>A0A2B4RHM6</accession>
<reference evidence="3" key="1">
    <citation type="journal article" date="2017" name="bioRxiv">
        <title>Comparative analysis of the genomes of Stylophora pistillata and Acropora digitifera provides evidence for extensive differences between species of corals.</title>
        <authorList>
            <person name="Voolstra C.R."/>
            <person name="Li Y."/>
            <person name="Liew Y.J."/>
            <person name="Baumgarten S."/>
            <person name="Zoccola D."/>
            <person name="Flot J.-F."/>
            <person name="Tambutte S."/>
            <person name="Allemand D."/>
            <person name="Aranda M."/>
        </authorList>
    </citation>
    <scope>NUCLEOTIDE SEQUENCE [LARGE SCALE GENOMIC DNA]</scope>
</reference>
<dbReference type="EMBL" id="LSMT01000589">
    <property type="protein sequence ID" value="PFX15980.1"/>
    <property type="molecule type" value="Genomic_DNA"/>
</dbReference>
<feature type="region of interest" description="Disordered" evidence="1">
    <location>
        <begin position="49"/>
        <end position="71"/>
    </location>
</feature>